<comment type="subcellular location">
    <subcellularLocation>
        <location evidence="6">Cytoplasm</location>
    </subcellularLocation>
    <text evidence="6">Membrane-associated.</text>
</comment>
<evidence type="ECO:0000256" key="5">
    <source>
        <dbReference type="ARBA" id="ARBA00023458"/>
    </source>
</evidence>
<dbReference type="SUPFAM" id="SSF53067">
    <property type="entry name" value="Actin-like ATPase domain"/>
    <property type="match status" value="2"/>
</dbReference>
<dbReference type="InterPro" id="IPR043129">
    <property type="entry name" value="ATPase_NBD"/>
</dbReference>
<feature type="binding site" evidence="6">
    <location>
        <begin position="17"/>
        <end position="19"/>
    </location>
    <ligand>
        <name>ATP</name>
        <dbReference type="ChEBI" id="CHEBI:30616"/>
    </ligand>
</feature>
<dbReference type="Gene3D" id="3.30.420.40">
    <property type="match status" value="3"/>
</dbReference>
<dbReference type="HAMAP" id="MF_02207">
    <property type="entry name" value="MreB"/>
    <property type="match status" value="1"/>
</dbReference>
<keyword evidence="2 6" id="KW-0547">Nucleotide-binding</keyword>
<evidence type="ECO:0000256" key="4">
    <source>
        <dbReference type="ARBA" id="ARBA00022960"/>
    </source>
</evidence>
<dbReference type="GO" id="GO:0000902">
    <property type="term" value="P:cell morphogenesis"/>
    <property type="evidence" value="ECO:0007669"/>
    <property type="project" value="InterPro"/>
</dbReference>
<dbReference type="NCBIfam" id="NF010539">
    <property type="entry name" value="PRK13927.1"/>
    <property type="match status" value="1"/>
</dbReference>
<dbReference type="PRINTS" id="PR01652">
    <property type="entry name" value="SHAPEPROTEIN"/>
</dbReference>
<evidence type="ECO:0000313" key="7">
    <source>
        <dbReference type="EMBL" id="QOY25239.1"/>
    </source>
</evidence>
<sequence>MGENMFQSTEIGIDLGTANILVYSKNKGIILNEPSVVAVDTTTKAVLAIGTDAKSMIGKTPGKIVAVRPMKDGVIADYDMTTDLLKHIMKKAGKKIGMTFRKPNVVVCTPSGSTAVERRAISDAVKNCGAKNVHLIEEPVAAAIGADLPVDEPVANVVVDIGGGTTEVAIISFGGVVSCHSIRIGGDQLDEDIASFVRKKYNLLIGERTAEQVKMEIGFALIEHVPETMEIRGRDLVTGLPKTIRLQSNEIQHAMRESLLHILEAIRATLEDCPPELSGDIVDRGVVLTGGGSLLNGMKEWLTEEIVVPVHLAANPLESVAIGTGRSLDVIDKLQKAIK</sequence>
<reference evidence="8" key="1">
    <citation type="submission" date="2020-10" db="EMBL/GenBank/DDBJ databases">
        <title>Complete genome sequence of Bacillus velezensis NST6.</title>
        <authorList>
            <person name="Choi J."/>
        </authorList>
    </citation>
    <scope>NUCLEOTIDE SEQUENCE [LARGE SCALE GENOMIC DNA]</scope>
    <source>
        <strain evidence="8">NST6</strain>
    </source>
</reference>
<evidence type="ECO:0000256" key="1">
    <source>
        <dbReference type="ARBA" id="ARBA00022490"/>
    </source>
</evidence>
<dbReference type="PANTHER" id="PTHR42749">
    <property type="entry name" value="CELL SHAPE-DETERMINING PROTEIN MREB"/>
    <property type="match status" value="1"/>
</dbReference>
<evidence type="ECO:0000256" key="2">
    <source>
        <dbReference type="ARBA" id="ARBA00022741"/>
    </source>
</evidence>
<dbReference type="GO" id="GO:0008360">
    <property type="term" value="P:regulation of cell shape"/>
    <property type="evidence" value="ECO:0007669"/>
    <property type="project" value="UniProtKB-UniRule"/>
</dbReference>
<dbReference type="NCBIfam" id="NF010540">
    <property type="entry name" value="PRK13929.1"/>
    <property type="match status" value="1"/>
</dbReference>
<dbReference type="Proteomes" id="UP000587477">
    <property type="component" value="Chromosome"/>
</dbReference>
<gene>
    <name evidence="7" type="primary">mreBH</name>
    <name evidence="6" type="synonym">mreB</name>
    <name evidence="7" type="ORF">BACVE_000167</name>
</gene>
<keyword evidence="1 6" id="KW-0963">Cytoplasm</keyword>
<comment type="similarity">
    <text evidence="5 6">Belongs to the FtsA/MreB family.</text>
</comment>
<dbReference type="GO" id="GO:0005737">
    <property type="term" value="C:cytoplasm"/>
    <property type="evidence" value="ECO:0007669"/>
    <property type="project" value="UniProtKB-SubCell"/>
</dbReference>
<dbReference type="CDD" id="cd10225">
    <property type="entry name" value="ASKHA_NBD_MreB-like"/>
    <property type="match status" value="1"/>
</dbReference>
<keyword evidence="4 6" id="KW-0133">Cell shape</keyword>
<evidence type="ECO:0000256" key="6">
    <source>
        <dbReference type="HAMAP-Rule" id="MF_02207"/>
    </source>
</evidence>
<evidence type="ECO:0000256" key="3">
    <source>
        <dbReference type="ARBA" id="ARBA00022840"/>
    </source>
</evidence>
<dbReference type="NCBIfam" id="TIGR00904">
    <property type="entry name" value="mreB"/>
    <property type="match status" value="1"/>
</dbReference>
<comment type="function">
    <text evidence="6">Forms membrane-associated dynamic filaments that are essential for cell shape determination. Acts by regulating cell wall synthesis and cell elongation, and thus cell shape. A feedback loop between cell geometry and MreB localization may maintain elongated cell shape by targeting cell wall growth to regions of negative cell wall curvature.</text>
</comment>
<evidence type="ECO:0000313" key="8">
    <source>
        <dbReference type="Proteomes" id="UP000587477"/>
    </source>
</evidence>
<organism evidence="7 8">
    <name type="scientific">Bacillus velezensis</name>
    <dbReference type="NCBI Taxonomy" id="492670"/>
    <lineage>
        <taxon>Bacteria</taxon>
        <taxon>Bacillati</taxon>
        <taxon>Bacillota</taxon>
        <taxon>Bacilli</taxon>
        <taxon>Bacillales</taxon>
        <taxon>Bacillaceae</taxon>
        <taxon>Bacillus</taxon>
        <taxon>Bacillus amyloliquefaciens group</taxon>
    </lineage>
</organism>
<feature type="binding site" evidence="6">
    <location>
        <begin position="291"/>
        <end position="294"/>
    </location>
    <ligand>
        <name>ATP</name>
        <dbReference type="ChEBI" id="CHEBI:30616"/>
    </ligand>
</feature>
<dbReference type="PANTHER" id="PTHR42749:SF1">
    <property type="entry name" value="CELL SHAPE-DETERMINING PROTEIN MREB"/>
    <property type="match status" value="1"/>
</dbReference>
<name>A0A7W4LT45_BACVE</name>
<dbReference type="GO" id="GO:0005524">
    <property type="term" value="F:ATP binding"/>
    <property type="evidence" value="ECO:0007669"/>
    <property type="project" value="UniProtKB-KW"/>
</dbReference>
<accession>A0A7W4LT45</accession>
<dbReference type="InterPro" id="IPR056546">
    <property type="entry name" value="MreB_MamK-like"/>
</dbReference>
<comment type="subunit">
    <text evidence="6">Forms polymers.</text>
</comment>
<protein>
    <recommendedName>
        <fullName evidence="6">Cell shape-determining protein MreB</fullName>
    </recommendedName>
</protein>
<keyword evidence="3 6" id="KW-0067">ATP-binding</keyword>
<dbReference type="KEGG" id="bmp:NG74_01479"/>
<dbReference type="InterPro" id="IPR004753">
    <property type="entry name" value="MreB"/>
</dbReference>
<dbReference type="Pfam" id="PF06723">
    <property type="entry name" value="MreB_Mbl"/>
    <property type="match status" value="1"/>
</dbReference>
<feature type="binding site" evidence="6">
    <location>
        <begin position="163"/>
        <end position="165"/>
    </location>
    <ligand>
        <name>ATP</name>
        <dbReference type="ChEBI" id="CHEBI:30616"/>
    </ligand>
</feature>
<feature type="binding site" evidence="6">
    <location>
        <begin position="211"/>
        <end position="214"/>
    </location>
    <ligand>
        <name>ATP</name>
        <dbReference type="ChEBI" id="CHEBI:30616"/>
    </ligand>
</feature>
<dbReference type="EMBL" id="CP063687">
    <property type="protein sequence ID" value="QOY25239.1"/>
    <property type="molecule type" value="Genomic_DNA"/>
</dbReference>
<dbReference type="AlphaFoldDB" id="A0A7W4LT45"/>
<proteinExistence type="inferred from homology"/>